<dbReference type="SUPFAM" id="SSF52980">
    <property type="entry name" value="Restriction endonuclease-like"/>
    <property type="match status" value="1"/>
</dbReference>
<dbReference type="InterPro" id="IPR011335">
    <property type="entry name" value="Restrct_endonuc-II-like"/>
</dbReference>
<name>A0ABT3CH57_9MYCO</name>
<dbReference type="EMBL" id="JACKTY010000037">
    <property type="protein sequence ID" value="MCV7228846.1"/>
    <property type="molecule type" value="Genomic_DNA"/>
</dbReference>
<dbReference type="Gene3D" id="3.40.960.10">
    <property type="entry name" value="VSR Endonuclease"/>
    <property type="match status" value="1"/>
</dbReference>
<gene>
    <name evidence="1" type="ORF">H7J73_22780</name>
</gene>
<protein>
    <recommendedName>
        <fullName evidence="3">DUF559 domain-containing protein</fullName>
    </recommendedName>
</protein>
<organism evidence="1 2">
    <name type="scientific">Mycolicibacterium komossense</name>
    <dbReference type="NCBI Taxonomy" id="1779"/>
    <lineage>
        <taxon>Bacteria</taxon>
        <taxon>Bacillati</taxon>
        <taxon>Actinomycetota</taxon>
        <taxon>Actinomycetes</taxon>
        <taxon>Mycobacteriales</taxon>
        <taxon>Mycobacteriaceae</taxon>
        <taxon>Mycolicibacterium</taxon>
    </lineage>
</organism>
<proteinExistence type="predicted"/>
<sequence>MSVHPQPLELAAFPGVKRVFRGSEALAAGQVNRYQLGRKFQRVFPDVYAPVGPLSLQDRTVAAWLWSGRLAIVTGQAAAALHGSRWVDPDVPVELNFGNNRSPRGIITRRESLPAGEIGRRGGLPVTTVARTAFDLSRRGPRRRAIADVDALANATRLSTGEVFAIAGRHPHLRGLRHVADRLDSVDGGAQSPRETYLRLDLIGAGFPPPHTQIAVARPEGRWYYLDMGWPDLMLAVEYDGEQHRTDRARYYGDVVRLEYLASRGWIVIRVLADHRRADIIGRVHRAWESRLGCAAG</sequence>
<reference evidence="1 2" key="1">
    <citation type="journal article" date="2022" name="BMC Genomics">
        <title>Comparative genome analysis of mycobacteria focusing on tRNA and non-coding RNA.</title>
        <authorList>
            <person name="Behra P.R.K."/>
            <person name="Pettersson B.M.F."/>
            <person name="Ramesh M."/>
            <person name="Das S."/>
            <person name="Dasgupta S."/>
            <person name="Kirsebom L.A."/>
        </authorList>
    </citation>
    <scope>NUCLEOTIDE SEQUENCE [LARGE SCALE GENOMIC DNA]</scope>
    <source>
        <strain evidence="1 2">DSM 44078</strain>
    </source>
</reference>
<dbReference type="RefSeq" id="WP_264070032.1">
    <property type="nucleotide sequence ID" value="NZ_JACKTY010000037.1"/>
</dbReference>
<evidence type="ECO:0000313" key="2">
    <source>
        <dbReference type="Proteomes" id="UP001526201"/>
    </source>
</evidence>
<evidence type="ECO:0000313" key="1">
    <source>
        <dbReference type="EMBL" id="MCV7228846.1"/>
    </source>
</evidence>
<comment type="caution">
    <text evidence="1">The sequence shown here is derived from an EMBL/GenBank/DDBJ whole genome shotgun (WGS) entry which is preliminary data.</text>
</comment>
<evidence type="ECO:0008006" key="3">
    <source>
        <dbReference type="Google" id="ProtNLM"/>
    </source>
</evidence>
<accession>A0ABT3CH57</accession>
<keyword evidence="2" id="KW-1185">Reference proteome</keyword>
<dbReference type="Proteomes" id="UP001526201">
    <property type="component" value="Unassembled WGS sequence"/>
</dbReference>